<evidence type="ECO:0000256" key="1">
    <source>
        <dbReference type="SAM" id="MobiDB-lite"/>
    </source>
</evidence>
<reference evidence="3 4" key="1">
    <citation type="journal article" date="2015" name="Genome Biol. Evol.">
        <title>Phylogenomic analyses indicate that early fungi evolved digesting cell walls of algal ancestors of land plants.</title>
        <authorList>
            <person name="Chang Y."/>
            <person name="Wang S."/>
            <person name="Sekimoto S."/>
            <person name="Aerts A.L."/>
            <person name="Choi C."/>
            <person name="Clum A."/>
            <person name="LaButti K.M."/>
            <person name="Lindquist E.A."/>
            <person name="Yee Ngan C."/>
            <person name="Ohm R.A."/>
            <person name="Salamov A.A."/>
            <person name="Grigoriev I.V."/>
            <person name="Spatafora J.W."/>
            <person name="Berbee M.L."/>
        </authorList>
    </citation>
    <scope>NUCLEOTIDE SEQUENCE [LARGE SCALE GENOMIC DNA]</scope>
    <source>
        <strain evidence="3 4">JEL478</strain>
    </source>
</reference>
<feature type="region of interest" description="Disordered" evidence="1">
    <location>
        <begin position="407"/>
        <end position="427"/>
    </location>
</feature>
<protein>
    <submittedName>
        <fullName evidence="3">Uncharacterized protein</fullName>
    </submittedName>
</protein>
<feature type="compositionally biased region" description="Pro residues" evidence="1">
    <location>
        <begin position="676"/>
        <end position="688"/>
    </location>
</feature>
<feature type="region of interest" description="Disordered" evidence="1">
    <location>
        <begin position="606"/>
        <end position="689"/>
    </location>
</feature>
<dbReference type="AlphaFoldDB" id="A0A139AIS1"/>
<dbReference type="Proteomes" id="UP000070544">
    <property type="component" value="Unassembled WGS sequence"/>
</dbReference>
<dbReference type="EMBL" id="KQ965752">
    <property type="protein sequence ID" value="KXS16454.1"/>
    <property type="molecule type" value="Genomic_DNA"/>
</dbReference>
<evidence type="ECO:0000256" key="2">
    <source>
        <dbReference type="SAM" id="Phobius"/>
    </source>
</evidence>
<evidence type="ECO:0000313" key="3">
    <source>
        <dbReference type="EMBL" id="KXS16454.1"/>
    </source>
</evidence>
<keyword evidence="4" id="KW-1185">Reference proteome</keyword>
<feature type="transmembrane region" description="Helical" evidence="2">
    <location>
        <begin position="479"/>
        <end position="498"/>
    </location>
</feature>
<feature type="compositionally biased region" description="Low complexity" evidence="1">
    <location>
        <begin position="819"/>
        <end position="837"/>
    </location>
</feature>
<name>A0A139AIS1_GONPJ</name>
<feature type="region of interest" description="Disordered" evidence="1">
    <location>
        <begin position="701"/>
        <end position="849"/>
    </location>
</feature>
<proteinExistence type="predicted"/>
<gene>
    <name evidence="3" type="ORF">M427DRAFT_290826</name>
</gene>
<keyword evidence="2" id="KW-0812">Transmembrane</keyword>
<keyword evidence="2" id="KW-0472">Membrane</keyword>
<feature type="region of interest" description="Disordered" evidence="1">
    <location>
        <begin position="134"/>
        <end position="168"/>
    </location>
</feature>
<accession>A0A139AIS1</accession>
<feature type="compositionally biased region" description="Basic and acidic residues" evidence="1">
    <location>
        <begin position="718"/>
        <end position="741"/>
    </location>
</feature>
<sequence>MGRKSTMGLRGGNVRVVALALGAVLVLLGLAIGADAARYRLQKRHSCNCDVQCGTANAAYNEDVRFCDVAAHQCHVKCKPGYWECYYNWCSNDINGCTKATPLPGQSWAYHPDGSLVSDNTWVMPSCNSTGGLVPGGGGGGGSSSAPVPAPATAPTPATASPPAAPAATDSNGVLVPIIPPVTAVLTSDSVSGTYFIPVTVPPASASTAIVTVDPSAGTIVIPVTPTAAAPPPAVATATISIDPSAGTVVIPITGGGTAPPGVVTPPATATGTVGGGVPATGTVGGGGGSPPAGTGVVGGGGGNGGGNVGGVTGVGTVATGAVVVGDGVIGGLSRGALAAIIIAAILAFCICCAFLILCCRRCWKRRDRSSSREYPPLTKTPGESISMGNIAPAAAPVVAPPLPQNPNAYRAVPGPATSPPAHLAGHDIKTPSPLVSEAHVLAPPSPEMHSAIIVHGERHEHSEATVVQHEESHVRRSMAAVGAGAAAAAVVGGAVVAGSRESQYEAKDLPTPPPGVPPPGFHGYPAPHMPHFGSESPTLPPVPSEPLVMRAVPNSPEGYERDFSPDTDLGRANVGRPPTEESAMAIVAGGATVAGAAAVASRQRTITQQTVQGPRGPKAGGIKILPVAQPAPPPPRSADMRRVPSGEYPKPTAVMTELGYEPPELSPRRSMADIPDPPSPISPPRGYPAPLIAAGAGAATGAAVASLLPPADDDSDEEKHVPPPAEARDVPAEPERRQSDGFKLPNIIGNLMRRRSSSKSRKEESVTSARAIGDAREEEESEERREGFFERVVRKSRSLSRKRTSRSLSRKPAEDRGASSSFANVATAATAAAGFTRTRKRSVRSSNEELIIEETDQKTGLTVRRKVVKLGPPGAEVIELQDEPDDTGFIKKRTIRRGDAEWEEYWELIQSETTTTRTVTRRITKSGKAGDEYLIVEEDETQPDGRVVTNKRIVRPGDAEYQMFIETITTTQTTRKAPDPIVGTRKLAKRGEPGYEFIEVQDVDLEGNVNRRVVKQGDADYG</sequence>
<feature type="compositionally biased region" description="Low complexity" evidence="1">
    <location>
        <begin position="155"/>
        <end position="168"/>
    </location>
</feature>
<organism evidence="3 4">
    <name type="scientific">Gonapodya prolifera (strain JEL478)</name>
    <name type="common">Monoblepharis prolifera</name>
    <dbReference type="NCBI Taxonomy" id="1344416"/>
    <lineage>
        <taxon>Eukaryota</taxon>
        <taxon>Fungi</taxon>
        <taxon>Fungi incertae sedis</taxon>
        <taxon>Chytridiomycota</taxon>
        <taxon>Chytridiomycota incertae sedis</taxon>
        <taxon>Monoblepharidomycetes</taxon>
        <taxon>Monoblepharidales</taxon>
        <taxon>Gonapodyaceae</taxon>
        <taxon>Gonapodya</taxon>
    </lineage>
</organism>
<feature type="compositionally biased region" description="Basic and acidic residues" evidence="1">
    <location>
        <begin position="783"/>
        <end position="794"/>
    </location>
</feature>
<feature type="transmembrane region" description="Helical" evidence="2">
    <location>
        <begin position="337"/>
        <end position="360"/>
    </location>
</feature>
<feature type="compositionally biased region" description="Basic residues" evidence="1">
    <location>
        <begin position="795"/>
        <end position="810"/>
    </location>
</feature>
<evidence type="ECO:0000313" key="4">
    <source>
        <dbReference type="Proteomes" id="UP000070544"/>
    </source>
</evidence>
<feature type="compositionally biased region" description="Low complexity" evidence="1">
    <location>
        <begin position="701"/>
        <end position="710"/>
    </location>
</feature>
<keyword evidence="2" id="KW-1133">Transmembrane helix</keyword>
<feature type="compositionally biased region" description="Gly residues" evidence="1">
    <location>
        <begin position="134"/>
        <end position="143"/>
    </location>
</feature>
<dbReference type="OrthoDB" id="10669217at2759"/>